<dbReference type="PANTHER" id="PTHR21716">
    <property type="entry name" value="TRANSMEMBRANE PROTEIN"/>
    <property type="match status" value="1"/>
</dbReference>
<evidence type="ECO:0000256" key="1">
    <source>
        <dbReference type="ARBA" id="ARBA00004141"/>
    </source>
</evidence>
<evidence type="ECO:0000256" key="7">
    <source>
        <dbReference type="SAM" id="Phobius"/>
    </source>
</evidence>
<sequence length="363" mass="39564">MKRPPARARFTAPPLSSAAARWSAVLLTLGLLYLASPVFVPLAFAIFILALVAPLQAVLRPRMGAVLAATLTLVLTLAAALLFLSLAAWGFTLVAQWIIANAARLQRLFSMETADMHPRLAIMVTLFLDNFNASLLLRAIQEVLSRLNSMAGLVFLSFLFITLGVYELHDAPARLRQFLPRADHWIAVAGSIARKLRRYMLIRTIASVLTGVTVWLFAIYAGLELATAWGGLAFLLNYIPFLGPLLATLFPSFFAFVQFESLQGALAVFLILNVIQIGYGCYLEPRLAGTAFSLSPLLVMLAVFFWGLVWGIPGTFIGVPMLIAATTCWTASRSTGSPVTDRQGIRPHASHPRTALRPTGDEP</sequence>
<name>A0AAW3I116_9BURK</name>
<evidence type="ECO:0000256" key="4">
    <source>
        <dbReference type="ARBA" id="ARBA00022989"/>
    </source>
</evidence>
<feature type="transmembrane region" description="Helical" evidence="7">
    <location>
        <begin position="31"/>
        <end position="53"/>
    </location>
</feature>
<evidence type="ECO:0000313" key="8">
    <source>
        <dbReference type="EMBL" id="KNE26459.1"/>
    </source>
</evidence>
<accession>A0AAW3I116</accession>
<organism evidence="8 9">
    <name type="scientific">Achromobacter spanius</name>
    <dbReference type="NCBI Taxonomy" id="217203"/>
    <lineage>
        <taxon>Bacteria</taxon>
        <taxon>Pseudomonadati</taxon>
        <taxon>Pseudomonadota</taxon>
        <taxon>Betaproteobacteria</taxon>
        <taxon>Burkholderiales</taxon>
        <taxon>Alcaligenaceae</taxon>
        <taxon>Achromobacter</taxon>
    </lineage>
</organism>
<feature type="region of interest" description="Disordered" evidence="6">
    <location>
        <begin position="335"/>
        <end position="363"/>
    </location>
</feature>
<dbReference type="EMBL" id="LGVG01000022">
    <property type="protein sequence ID" value="KNE26459.1"/>
    <property type="molecule type" value="Genomic_DNA"/>
</dbReference>
<dbReference type="InterPro" id="IPR002549">
    <property type="entry name" value="AI-2E-like"/>
</dbReference>
<keyword evidence="4 7" id="KW-1133">Transmembrane helix</keyword>
<feature type="transmembrane region" description="Helical" evidence="7">
    <location>
        <begin position="147"/>
        <end position="166"/>
    </location>
</feature>
<feature type="transmembrane region" description="Helical" evidence="7">
    <location>
        <begin position="73"/>
        <end position="99"/>
    </location>
</feature>
<feature type="transmembrane region" description="Helical" evidence="7">
    <location>
        <begin position="201"/>
        <end position="223"/>
    </location>
</feature>
<keyword evidence="5 7" id="KW-0472">Membrane</keyword>
<comment type="similarity">
    <text evidence="2">Belongs to the autoinducer-2 exporter (AI-2E) (TC 2.A.86) family.</text>
</comment>
<gene>
    <name evidence="8" type="ORF">AFM18_17275</name>
</gene>
<keyword evidence="3 7" id="KW-0812">Transmembrane</keyword>
<dbReference type="Pfam" id="PF01594">
    <property type="entry name" value="AI-2E_transport"/>
    <property type="match status" value="1"/>
</dbReference>
<protein>
    <submittedName>
        <fullName evidence="8">Permease</fullName>
    </submittedName>
</protein>
<evidence type="ECO:0000256" key="2">
    <source>
        <dbReference type="ARBA" id="ARBA00009773"/>
    </source>
</evidence>
<comment type="subcellular location">
    <subcellularLocation>
        <location evidence="1">Membrane</location>
        <topology evidence="1">Multi-pass membrane protein</topology>
    </subcellularLocation>
</comment>
<proteinExistence type="inferred from homology"/>
<dbReference type="GO" id="GO:0055085">
    <property type="term" value="P:transmembrane transport"/>
    <property type="evidence" value="ECO:0007669"/>
    <property type="project" value="TreeGrafter"/>
</dbReference>
<feature type="transmembrane region" description="Helical" evidence="7">
    <location>
        <begin position="297"/>
        <end position="323"/>
    </location>
</feature>
<evidence type="ECO:0000256" key="6">
    <source>
        <dbReference type="SAM" id="MobiDB-lite"/>
    </source>
</evidence>
<reference evidence="8 9" key="1">
    <citation type="submission" date="2015-07" db="EMBL/GenBank/DDBJ databases">
        <title>Draft genome of Achromobacter spanius.</title>
        <authorList>
            <person name="Wang X."/>
        </authorList>
    </citation>
    <scope>NUCLEOTIDE SEQUENCE [LARGE SCALE GENOMIC DNA]</scope>
    <source>
        <strain evidence="8 9">CGMCC9173</strain>
    </source>
</reference>
<dbReference type="AlphaFoldDB" id="A0AAW3I116"/>
<evidence type="ECO:0000313" key="9">
    <source>
        <dbReference type="Proteomes" id="UP000037511"/>
    </source>
</evidence>
<comment type="caution">
    <text evidence="8">The sequence shown here is derived from an EMBL/GenBank/DDBJ whole genome shotgun (WGS) entry which is preliminary data.</text>
</comment>
<evidence type="ECO:0000256" key="3">
    <source>
        <dbReference type="ARBA" id="ARBA00022692"/>
    </source>
</evidence>
<evidence type="ECO:0000256" key="5">
    <source>
        <dbReference type="ARBA" id="ARBA00023136"/>
    </source>
</evidence>
<feature type="transmembrane region" description="Helical" evidence="7">
    <location>
        <begin position="235"/>
        <end position="257"/>
    </location>
</feature>
<feature type="transmembrane region" description="Helical" evidence="7">
    <location>
        <begin position="264"/>
        <end position="285"/>
    </location>
</feature>
<dbReference type="GO" id="GO:0016020">
    <property type="term" value="C:membrane"/>
    <property type="evidence" value="ECO:0007669"/>
    <property type="project" value="UniProtKB-SubCell"/>
</dbReference>
<dbReference type="Proteomes" id="UP000037511">
    <property type="component" value="Unassembled WGS sequence"/>
</dbReference>
<feature type="transmembrane region" description="Helical" evidence="7">
    <location>
        <begin position="120"/>
        <end position="141"/>
    </location>
</feature>
<dbReference type="PANTHER" id="PTHR21716:SF64">
    <property type="entry name" value="AI-2 TRANSPORT PROTEIN TQSA"/>
    <property type="match status" value="1"/>
</dbReference>